<comment type="function">
    <text evidence="8 9">Catalyzes the reduction of 1-pyrroline-5-carboxylate (PCA) to L-proline.</text>
</comment>
<dbReference type="AlphaFoldDB" id="A0A0D1BQL2"/>
<dbReference type="EC" id="1.5.1.2" evidence="9 10"/>
<comment type="similarity">
    <text evidence="2 9 12">Belongs to the pyrroline-5-carboxylate reductase family.</text>
</comment>
<keyword evidence="7 9" id="KW-0560">Oxidoreductase</keyword>
<gene>
    <name evidence="9" type="primary">proC</name>
    <name evidence="15" type="ORF">N495_16480</name>
</gene>
<dbReference type="OrthoDB" id="9805754at2"/>
<feature type="domain" description="Pyrroline-5-carboxylate reductase catalytic N-terminal" evidence="13">
    <location>
        <begin position="5"/>
        <end position="99"/>
    </location>
</feature>
<comment type="pathway">
    <text evidence="9 12">Amino-acid biosynthesis; L-proline biosynthesis; L-proline from L-glutamate 5-semialdehyde: step 1/1.</text>
</comment>
<dbReference type="EMBL" id="JXSU01000008">
    <property type="protein sequence ID" value="KIS22077.1"/>
    <property type="molecule type" value="Genomic_DNA"/>
</dbReference>
<evidence type="ECO:0000256" key="1">
    <source>
        <dbReference type="ARBA" id="ARBA00004496"/>
    </source>
</evidence>
<comment type="subcellular location">
    <subcellularLocation>
        <location evidence="1 9">Cytoplasm</location>
    </subcellularLocation>
</comment>
<keyword evidence="6 9" id="KW-0521">NADP</keyword>
<evidence type="ECO:0000259" key="14">
    <source>
        <dbReference type="Pfam" id="PF14748"/>
    </source>
</evidence>
<dbReference type="InterPro" id="IPR008927">
    <property type="entry name" value="6-PGluconate_DH-like_C_sf"/>
</dbReference>
<keyword evidence="5 9" id="KW-0641">Proline biosynthesis</keyword>
<evidence type="ECO:0000256" key="9">
    <source>
        <dbReference type="HAMAP-Rule" id="MF_01925"/>
    </source>
</evidence>
<evidence type="ECO:0000256" key="4">
    <source>
        <dbReference type="ARBA" id="ARBA00022605"/>
    </source>
</evidence>
<dbReference type="GO" id="GO:0005737">
    <property type="term" value="C:cytoplasm"/>
    <property type="evidence" value="ECO:0007669"/>
    <property type="project" value="UniProtKB-SubCell"/>
</dbReference>
<dbReference type="RefSeq" id="WP_030036785.1">
    <property type="nucleotide sequence ID" value="NZ_JXSU01000008.1"/>
</dbReference>
<dbReference type="InterPro" id="IPR000304">
    <property type="entry name" value="Pyrroline-COOH_reductase"/>
</dbReference>
<dbReference type="PIRSF" id="PIRSF000193">
    <property type="entry name" value="Pyrrol-5-carb_rd"/>
    <property type="match status" value="1"/>
</dbReference>
<feature type="binding site" evidence="11">
    <location>
        <begin position="8"/>
        <end position="13"/>
    </location>
    <ligand>
        <name>NADP(+)</name>
        <dbReference type="ChEBI" id="CHEBI:58349"/>
    </ligand>
</feature>
<dbReference type="InterPro" id="IPR028939">
    <property type="entry name" value="P5C_Rdtase_cat_N"/>
</dbReference>
<dbReference type="HAMAP" id="MF_01925">
    <property type="entry name" value="P5C_reductase"/>
    <property type="match status" value="1"/>
</dbReference>
<dbReference type="SUPFAM" id="SSF51735">
    <property type="entry name" value="NAD(P)-binding Rossmann-fold domains"/>
    <property type="match status" value="1"/>
</dbReference>
<dbReference type="Pfam" id="PF14748">
    <property type="entry name" value="P5CR_dimer"/>
    <property type="match status" value="1"/>
</dbReference>
<dbReference type="Proteomes" id="UP000032250">
    <property type="component" value="Unassembled WGS sequence"/>
</dbReference>
<dbReference type="GO" id="GO:0004735">
    <property type="term" value="F:pyrroline-5-carboxylate reductase activity"/>
    <property type="evidence" value="ECO:0007669"/>
    <property type="project" value="UniProtKB-UniRule"/>
</dbReference>
<evidence type="ECO:0000256" key="7">
    <source>
        <dbReference type="ARBA" id="ARBA00023002"/>
    </source>
</evidence>
<evidence type="ECO:0000313" key="15">
    <source>
        <dbReference type="EMBL" id="KIS22077.1"/>
    </source>
</evidence>
<dbReference type="FunFam" id="1.10.3730.10:FF:000001">
    <property type="entry name" value="Pyrroline-5-carboxylate reductase"/>
    <property type="match status" value="1"/>
</dbReference>
<dbReference type="Pfam" id="PF03807">
    <property type="entry name" value="F420_oxidored"/>
    <property type="match status" value="1"/>
</dbReference>
<reference evidence="15 16" key="1">
    <citation type="submission" date="2014-06" db="EMBL/GenBank/DDBJ databases">
        <title>Genome characterization of distinct group I Clostridium botulinum lineages.</title>
        <authorList>
            <person name="Giordani F."/>
            <person name="Anselmo A."/>
            <person name="Fillo S."/>
            <person name="Palozzi A.M."/>
            <person name="Fortunato A."/>
            <person name="Gentile B."/>
            <person name="Ciammaruconi A."/>
            <person name="Anniballi F."/>
            <person name="De Medici D."/>
            <person name="Lista F."/>
        </authorList>
    </citation>
    <scope>NUCLEOTIDE SEQUENCE [LARGE SCALE GENOMIC DNA]</scope>
    <source>
        <strain evidence="15 16">B2 450</strain>
    </source>
</reference>
<dbReference type="InterPro" id="IPR053790">
    <property type="entry name" value="P5CR-like_CS"/>
</dbReference>
<comment type="caution">
    <text evidence="15">The sequence shown here is derived from an EMBL/GenBank/DDBJ whole genome shotgun (WGS) entry which is preliminary data.</text>
</comment>
<sequence>MNKVIGFIGAGNMGQAMVGGIVNSKLVAPENIILSDLNEKALEAANEKFGVRVTTNSNELAKEADILVLSVKPNLYPIVIKGIKDNVKKDVIVVTIAAGKALEDTENMFGKRIKIVRVMPNTPALVGEGMAAICPNDLVSKEETEEVISIFESFGKAEIVEEKLMDAVTAVSGSSPAYVYMFIEAMADAAVLEGMPRDKAYKFAAQAVLGSAKMVLETGMHPGALKDMVCSPGGTTIKAVATLEKHGFRNAIIEAMRDCAIKSKEMSK</sequence>
<dbReference type="PANTHER" id="PTHR11645">
    <property type="entry name" value="PYRROLINE-5-CARBOXYLATE REDUCTASE"/>
    <property type="match status" value="1"/>
</dbReference>
<proteinExistence type="inferred from homology"/>
<keyword evidence="3 9" id="KW-0963">Cytoplasm</keyword>
<evidence type="ECO:0000256" key="12">
    <source>
        <dbReference type="RuleBase" id="RU003903"/>
    </source>
</evidence>
<dbReference type="Gene3D" id="3.40.50.720">
    <property type="entry name" value="NAD(P)-binding Rossmann-like Domain"/>
    <property type="match status" value="1"/>
</dbReference>
<feature type="domain" description="Pyrroline-5-carboxylate reductase dimerisation" evidence="14">
    <location>
        <begin position="162"/>
        <end position="266"/>
    </location>
</feature>
<dbReference type="Gene3D" id="1.10.3730.10">
    <property type="entry name" value="ProC C-terminal domain-like"/>
    <property type="match status" value="1"/>
</dbReference>
<evidence type="ECO:0000256" key="8">
    <source>
        <dbReference type="ARBA" id="ARBA00058118"/>
    </source>
</evidence>
<dbReference type="PANTHER" id="PTHR11645:SF0">
    <property type="entry name" value="PYRROLINE-5-CARBOXYLATE REDUCTASE 3"/>
    <property type="match status" value="1"/>
</dbReference>
<evidence type="ECO:0000256" key="2">
    <source>
        <dbReference type="ARBA" id="ARBA00005525"/>
    </source>
</evidence>
<comment type="catalytic activity">
    <reaction evidence="9">
        <text>L-proline + NAD(+) = (S)-1-pyrroline-5-carboxylate + NADH + 2 H(+)</text>
        <dbReference type="Rhea" id="RHEA:14105"/>
        <dbReference type="ChEBI" id="CHEBI:15378"/>
        <dbReference type="ChEBI" id="CHEBI:17388"/>
        <dbReference type="ChEBI" id="CHEBI:57540"/>
        <dbReference type="ChEBI" id="CHEBI:57945"/>
        <dbReference type="ChEBI" id="CHEBI:60039"/>
        <dbReference type="EC" id="1.5.1.2"/>
    </reaction>
</comment>
<dbReference type="FunFam" id="3.40.50.720:FF:000190">
    <property type="entry name" value="Pyrroline-5-carboxylate reductase"/>
    <property type="match status" value="1"/>
</dbReference>
<evidence type="ECO:0000256" key="10">
    <source>
        <dbReference type="NCBIfam" id="TIGR00112"/>
    </source>
</evidence>
<name>A0A0D1BQL2_CLOBO</name>
<dbReference type="UniPathway" id="UPA00098">
    <property type="reaction ID" value="UER00361"/>
</dbReference>
<dbReference type="PATRIC" id="fig|1379739.3.peg.3696"/>
<dbReference type="InterPro" id="IPR036291">
    <property type="entry name" value="NAD(P)-bd_dom_sf"/>
</dbReference>
<dbReference type="SUPFAM" id="SSF48179">
    <property type="entry name" value="6-phosphogluconate dehydrogenase C-terminal domain-like"/>
    <property type="match status" value="1"/>
</dbReference>
<comment type="catalytic activity">
    <reaction evidence="9 12">
        <text>L-proline + NADP(+) = (S)-1-pyrroline-5-carboxylate + NADPH + 2 H(+)</text>
        <dbReference type="Rhea" id="RHEA:14109"/>
        <dbReference type="ChEBI" id="CHEBI:15378"/>
        <dbReference type="ChEBI" id="CHEBI:17388"/>
        <dbReference type="ChEBI" id="CHEBI:57783"/>
        <dbReference type="ChEBI" id="CHEBI:58349"/>
        <dbReference type="ChEBI" id="CHEBI:60039"/>
        <dbReference type="EC" id="1.5.1.2"/>
    </reaction>
</comment>
<evidence type="ECO:0000256" key="5">
    <source>
        <dbReference type="ARBA" id="ARBA00022650"/>
    </source>
</evidence>
<keyword evidence="4 9" id="KW-0028">Amino-acid biosynthesis</keyword>
<accession>A0A0D1BQL2</accession>
<evidence type="ECO:0000256" key="3">
    <source>
        <dbReference type="ARBA" id="ARBA00022490"/>
    </source>
</evidence>
<dbReference type="NCBIfam" id="TIGR00112">
    <property type="entry name" value="proC"/>
    <property type="match status" value="1"/>
</dbReference>
<organism evidence="15 16">
    <name type="scientific">Clostridium botulinum B2 450</name>
    <dbReference type="NCBI Taxonomy" id="1379739"/>
    <lineage>
        <taxon>Bacteria</taxon>
        <taxon>Bacillati</taxon>
        <taxon>Bacillota</taxon>
        <taxon>Clostridia</taxon>
        <taxon>Eubacteriales</taxon>
        <taxon>Clostridiaceae</taxon>
        <taxon>Clostridium</taxon>
    </lineage>
</organism>
<feature type="binding site" evidence="11">
    <location>
        <position position="35"/>
    </location>
    <ligand>
        <name>NADP(+)</name>
        <dbReference type="ChEBI" id="CHEBI:58349"/>
    </ligand>
</feature>
<dbReference type="PROSITE" id="PS00521">
    <property type="entry name" value="P5CR"/>
    <property type="match status" value="1"/>
</dbReference>
<evidence type="ECO:0000259" key="13">
    <source>
        <dbReference type="Pfam" id="PF03807"/>
    </source>
</evidence>
<evidence type="ECO:0000256" key="6">
    <source>
        <dbReference type="ARBA" id="ARBA00022857"/>
    </source>
</evidence>
<dbReference type="HOGENOM" id="CLU_042344_3_1_9"/>
<dbReference type="InterPro" id="IPR029036">
    <property type="entry name" value="P5CR_dimer"/>
</dbReference>
<evidence type="ECO:0000256" key="11">
    <source>
        <dbReference type="PIRSR" id="PIRSR000193-1"/>
    </source>
</evidence>
<protein>
    <recommendedName>
        <fullName evidence="9 10">Pyrroline-5-carboxylate reductase</fullName>
        <shortName evidence="9">P5C reductase</shortName>
        <shortName evidence="9">P5CR</shortName>
        <ecNumber evidence="9 10">1.5.1.2</ecNumber>
    </recommendedName>
    <alternativeName>
        <fullName evidence="9">PCA reductase</fullName>
    </alternativeName>
</protein>
<evidence type="ECO:0000313" key="16">
    <source>
        <dbReference type="Proteomes" id="UP000032250"/>
    </source>
</evidence>
<dbReference type="GO" id="GO:0055129">
    <property type="term" value="P:L-proline biosynthetic process"/>
    <property type="evidence" value="ECO:0007669"/>
    <property type="project" value="UniProtKB-UniRule"/>
</dbReference>